<sequence>MTLDLPVLDSSNDDGWTIYNLPELAVTRPPFRDLIYVAAELEIWGSEPKKPEVLLKLDSRRVDLTRCITKSTERAIDAHLSKLGFRVLSVSPREDGAQSRDCIIFNVEIE</sequence>
<comment type="caution">
    <text evidence="1">The sequence shown here is derived from an EMBL/GenBank/DDBJ whole genome shotgun (WGS) entry which is preliminary data.</text>
</comment>
<dbReference type="RefSeq" id="WP_155041097.1">
    <property type="nucleotide sequence ID" value="NZ_WMIG01000013.1"/>
</dbReference>
<dbReference type="AlphaFoldDB" id="A0A844HSH1"/>
<keyword evidence="2" id="KW-1185">Reference proteome</keyword>
<proteinExistence type="predicted"/>
<dbReference type="Proteomes" id="UP000449846">
    <property type="component" value="Unassembled WGS sequence"/>
</dbReference>
<name>A0A844HSH1_9RHOB</name>
<evidence type="ECO:0000313" key="1">
    <source>
        <dbReference type="EMBL" id="MTH61155.1"/>
    </source>
</evidence>
<evidence type="ECO:0000313" key="2">
    <source>
        <dbReference type="Proteomes" id="UP000449846"/>
    </source>
</evidence>
<organism evidence="1 2">
    <name type="scientific">Paracoccus litorisediminis</name>
    <dbReference type="NCBI Taxonomy" id="2006130"/>
    <lineage>
        <taxon>Bacteria</taxon>
        <taxon>Pseudomonadati</taxon>
        <taxon>Pseudomonadota</taxon>
        <taxon>Alphaproteobacteria</taxon>
        <taxon>Rhodobacterales</taxon>
        <taxon>Paracoccaceae</taxon>
        <taxon>Paracoccus</taxon>
    </lineage>
</organism>
<dbReference type="EMBL" id="WMIG01000013">
    <property type="protein sequence ID" value="MTH61155.1"/>
    <property type="molecule type" value="Genomic_DNA"/>
</dbReference>
<reference evidence="1 2" key="1">
    <citation type="submission" date="2019-11" db="EMBL/GenBank/DDBJ databases">
        <authorList>
            <person name="Dong K."/>
        </authorList>
    </citation>
    <scope>NUCLEOTIDE SEQUENCE [LARGE SCALE GENOMIC DNA]</scope>
    <source>
        <strain evidence="1 2">NBRC 112902</strain>
    </source>
</reference>
<accession>A0A844HSH1</accession>
<protein>
    <submittedName>
        <fullName evidence="1">Uncharacterized protein</fullName>
    </submittedName>
</protein>
<gene>
    <name evidence="1" type="ORF">GL300_18250</name>
</gene>